<dbReference type="RefSeq" id="WP_079949158.1">
    <property type="nucleotide sequence ID" value="NZ_MXSO01000004.1"/>
</dbReference>
<reference evidence="1" key="1">
    <citation type="journal article" date="2018" name="Genome Biol.">
        <title>SKESA: strategic k-mer extension for scrupulous assemblies.</title>
        <authorList>
            <person name="Souvorov A."/>
            <person name="Agarwala R."/>
            <person name="Lipman D.J."/>
        </authorList>
    </citation>
    <scope>NUCLEOTIDE SEQUENCE</scope>
    <source>
        <strain evidence="1">NCTR-RN187</strain>
    </source>
</reference>
<reference evidence="1" key="2">
    <citation type="submission" date="2018-07" db="EMBL/GenBank/DDBJ databases">
        <authorList>
            <consortium name="NCBI Pathogen Detection Project"/>
        </authorList>
    </citation>
    <scope>NUCLEOTIDE SEQUENCE</scope>
    <source>
        <strain evidence="1">NCTR-RN187</strain>
    </source>
</reference>
<accession>A0A737B507</accession>
<name>A0A737B507_SALNE</name>
<comment type="caution">
    <text evidence="1">The sequence shown here is derived from an EMBL/GenBank/DDBJ whole genome shotgun (WGS) entry which is preliminary data.</text>
</comment>
<protein>
    <submittedName>
        <fullName evidence="1">Uncharacterized protein</fullName>
    </submittedName>
</protein>
<gene>
    <name evidence="1" type="ORF">GNA70_001178</name>
</gene>
<sequence length="64" mass="7255">MSNKEKLIELYSETQTLGYNLELESYAKYPLSALYPGKKVEELEEEQIIDLITAVVTNLTGQVC</sequence>
<dbReference type="AlphaFoldDB" id="A0A737B507"/>
<evidence type="ECO:0000313" key="1">
    <source>
        <dbReference type="EMBL" id="HAE8087144.1"/>
    </source>
</evidence>
<dbReference type="EMBL" id="DAATCY010000003">
    <property type="protein sequence ID" value="HAE8087144.1"/>
    <property type="molecule type" value="Genomic_DNA"/>
</dbReference>
<organism evidence="1">
    <name type="scientific">Salmonella newport</name>
    <dbReference type="NCBI Taxonomy" id="108619"/>
    <lineage>
        <taxon>Bacteria</taxon>
        <taxon>Pseudomonadati</taxon>
        <taxon>Pseudomonadota</taxon>
        <taxon>Gammaproteobacteria</taxon>
        <taxon>Enterobacterales</taxon>
        <taxon>Enterobacteriaceae</taxon>
        <taxon>Salmonella</taxon>
    </lineage>
</organism>
<proteinExistence type="predicted"/>